<evidence type="ECO:0000256" key="1">
    <source>
        <dbReference type="SAM" id="Phobius"/>
    </source>
</evidence>
<evidence type="ECO:0000313" key="2">
    <source>
        <dbReference type="EMBL" id="PIW37238.1"/>
    </source>
</evidence>
<keyword evidence="1" id="KW-1133">Transmembrane helix</keyword>
<dbReference type="AlphaFoldDB" id="A0A2M7H4S7"/>
<keyword evidence="1" id="KW-0812">Transmembrane</keyword>
<proteinExistence type="predicted"/>
<keyword evidence="1" id="KW-0472">Membrane</keyword>
<comment type="caution">
    <text evidence="2">The sequence shown here is derived from an EMBL/GenBank/DDBJ whole genome shotgun (WGS) entry which is preliminary data.</text>
</comment>
<organism evidence="2 3">
    <name type="scientific">Candidatus Kerfeldbacteria bacterium CG15_BIG_FIL_POST_REV_8_21_14_020_45_12</name>
    <dbReference type="NCBI Taxonomy" id="2014247"/>
    <lineage>
        <taxon>Bacteria</taxon>
        <taxon>Candidatus Kerfeldiibacteriota</taxon>
    </lineage>
</organism>
<accession>A0A2M7H4S7</accession>
<protein>
    <submittedName>
        <fullName evidence="2">Uncharacterized protein</fullName>
    </submittedName>
</protein>
<feature type="transmembrane region" description="Helical" evidence="1">
    <location>
        <begin position="23"/>
        <end position="40"/>
    </location>
</feature>
<dbReference type="EMBL" id="PFGC01000015">
    <property type="protein sequence ID" value="PIW37238.1"/>
    <property type="molecule type" value="Genomic_DNA"/>
</dbReference>
<sequence length="228" mass="26663">MNLNPTITEYYQLISSLGVNNLILYYFYAYFFISLVVKFLKQEIDLKNFSIIPSSIIFSMQQKALLTLSFFYIFKSLLTVVNEYADLSNYDYLIVTLSSFLLLILFLRVLFEKMIFQGIMRRKLVQIAKSDVENEQRNNNRKAKIKRGEIKKGAATDFKINPDRWYALMVNLFVVIIIIVHVYQVSGLSAIAVIIFACVHMYDYFVEIKKSIDDYENGRHGSYIEIVQ</sequence>
<name>A0A2M7H4S7_9BACT</name>
<feature type="transmembrane region" description="Helical" evidence="1">
    <location>
        <begin position="92"/>
        <end position="111"/>
    </location>
</feature>
<evidence type="ECO:0000313" key="3">
    <source>
        <dbReference type="Proteomes" id="UP000230292"/>
    </source>
</evidence>
<reference evidence="2 3" key="1">
    <citation type="submission" date="2017-09" db="EMBL/GenBank/DDBJ databases">
        <title>Depth-based differentiation of microbial function through sediment-hosted aquifers and enrichment of novel symbionts in the deep terrestrial subsurface.</title>
        <authorList>
            <person name="Probst A.J."/>
            <person name="Ladd B."/>
            <person name="Jarett J.K."/>
            <person name="Geller-Mcgrath D.E."/>
            <person name="Sieber C.M."/>
            <person name="Emerson J.B."/>
            <person name="Anantharaman K."/>
            <person name="Thomas B.C."/>
            <person name="Malmstrom R."/>
            <person name="Stieglmeier M."/>
            <person name="Klingl A."/>
            <person name="Woyke T."/>
            <person name="Ryan C.M."/>
            <person name="Banfield J.F."/>
        </authorList>
    </citation>
    <scope>NUCLEOTIDE SEQUENCE [LARGE SCALE GENOMIC DNA]</scope>
    <source>
        <strain evidence="2">CG15_BIG_FIL_POST_REV_8_21_14_020_45_12</strain>
    </source>
</reference>
<feature type="transmembrane region" description="Helical" evidence="1">
    <location>
        <begin position="52"/>
        <end position="72"/>
    </location>
</feature>
<dbReference type="Proteomes" id="UP000230292">
    <property type="component" value="Unassembled WGS sequence"/>
</dbReference>
<gene>
    <name evidence="2" type="ORF">COW24_01225</name>
</gene>